<feature type="region of interest" description="Disordered" evidence="1">
    <location>
        <begin position="682"/>
        <end position="744"/>
    </location>
</feature>
<dbReference type="Proteomes" id="UP001176517">
    <property type="component" value="Unassembled WGS sequence"/>
</dbReference>
<feature type="compositionally biased region" description="Low complexity" evidence="1">
    <location>
        <begin position="530"/>
        <end position="546"/>
    </location>
</feature>
<feature type="compositionally biased region" description="Low complexity" evidence="1">
    <location>
        <begin position="128"/>
        <end position="142"/>
    </location>
</feature>
<feature type="compositionally biased region" description="Low complexity" evidence="1">
    <location>
        <begin position="682"/>
        <end position="692"/>
    </location>
</feature>
<feature type="compositionally biased region" description="Low complexity" evidence="1">
    <location>
        <begin position="341"/>
        <end position="352"/>
    </location>
</feature>
<keyword evidence="3" id="KW-1185">Reference proteome</keyword>
<feature type="compositionally biased region" description="Polar residues" evidence="1">
    <location>
        <begin position="176"/>
        <end position="185"/>
    </location>
</feature>
<feature type="compositionally biased region" description="Polar residues" evidence="1">
    <location>
        <begin position="320"/>
        <end position="333"/>
    </location>
</feature>
<feature type="compositionally biased region" description="Polar residues" evidence="1">
    <location>
        <begin position="460"/>
        <end position="475"/>
    </location>
</feature>
<feature type="region of interest" description="Disordered" evidence="1">
    <location>
        <begin position="808"/>
        <end position="968"/>
    </location>
</feature>
<feature type="compositionally biased region" description="Low complexity" evidence="1">
    <location>
        <begin position="724"/>
        <end position="744"/>
    </location>
</feature>
<feature type="compositionally biased region" description="Low complexity" evidence="1">
    <location>
        <begin position="192"/>
        <end position="215"/>
    </location>
</feature>
<feature type="compositionally biased region" description="Acidic residues" evidence="1">
    <location>
        <begin position="446"/>
        <end position="455"/>
    </location>
</feature>
<reference evidence="2" key="1">
    <citation type="journal article" date="2023" name="PhytoFront">
        <title>Draft Genome Resources of Seven Strains of Tilletia horrida, Causal Agent of Kernel Smut of Rice.</title>
        <authorList>
            <person name="Khanal S."/>
            <person name="Antony Babu S."/>
            <person name="Zhou X.G."/>
        </authorList>
    </citation>
    <scope>NUCLEOTIDE SEQUENCE</scope>
    <source>
        <strain evidence="2">TX6</strain>
    </source>
</reference>
<feature type="compositionally biased region" description="Low complexity" evidence="1">
    <location>
        <begin position="297"/>
        <end position="312"/>
    </location>
</feature>
<accession>A0AAN6GJZ1</accession>
<feature type="region of interest" description="Disordered" evidence="1">
    <location>
        <begin position="505"/>
        <end position="628"/>
    </location>
</feature>
<dbReference type="EMBL" id="JAPDMZ010000369">
    <property type="protein sequence ID" value="KAK0543367.1"/>
    <property type="molecule type" value="Genomic_DNA"/>
</dbReference>
<feature type="compositionally biased region" description="Low complexity" evidence="1">
    <location>
        <begin position="871"/>
        <end position="892"/>
    </location>
</feature>
<protein>
    <submittedName>
        <fullName evidence="2">Uncharacterized protein</fullName>
    </submittedName>
</protein>
<name>A0AAN6GJZ1_9BASI</name>
<organism evidence="2 3">
    <name type="scientific">Tilletia horrida</name>
    <dbReference type="NCBI Taxonomy" id="155126"/>
    <lineage>
        <taxon>Eukaryota</taxon>
        <taxon>Fungi</taxon>
        <taxon>Dikarya</taxon>
        <taxon>Basidiomycota</taxon>
        <taxon>Ustilaginomycotina</taxon>
        <taxon>Exobasidiomycetes</taxon>
        <taxon>Tilletiales</taxon>
        <taxon>Tilletiaceae</taxon>
        <taxon>Tilletia</taxon>
    </lineage>
</organism>
<feature type="compositionally biased region" description="Basic and acidic residues" evidence="1">
    <location>
        <begin position="409"/>
        <end position="419"/>
    </location>
</feature>
<dbReference type="AlphaFoldDB" id="A0AAN6GJZ1"/>
<evidence type="ECO:0000313" key="3">
    <source>
        <dbReference type="Proteomes" id="UP001176517"/>
    </source>
</evidence>
<evidence type="ECO:0000313" key="2">
    <source>
        <dbReference type="EMBL" id="KAK0543367.1"/>
    </source>
</evidence>
<feature type="compositionally biased region" description="Polar residues" evidence="1">
    <location>
        <begin position="281"/>
        <end position="292"/>
    </location>
</feature>
<feature type="region of interest" description="Disordered" evidence="1">
    <location>
        <begin position="128"/>
        <end position="491"/>
    </location>
</feature>
<feature type="compositionally biased region" description="Polar residues" evidence="1">
    <location>
        <begin position="948"/>
        <end position="961"/>
    </location>
</feature>
<feature type="compositionally biased region" description="Basic and acidic residues" evidence="1">
    <location>
        <begin position="387"/>
        <end position="400"/>
    </location>
</feature>
<proteinExistence type="predicted"/>
<feature type="compositionally biased region" description="Polar residues" evidence="1">
    <location>
        <begin position="559"/>
        <end position="568"/>
    </location>
</feature>
<feature type="compositionally biased region" description="Basic and acidic residues" evidence="1">
    <location>
        <begin position="353"/>
        <end position="370"/>
    </location>
</feature>
<evidence type="ECO:0000256" key="1">
    <source>
        <dbReference type="SAM" id="MobiDB-lite"/>
    </source>
</evidence>
<feature type="compositionally biased region" description="Acidic residues" evidence="1">
    <location>
        <begin position="830"/>
        <end position="855"/>
    </location>
</feature>
<sequence>MDPALAGSPSNAVRLHPPAARVPASRTPFAGTSTIAPVNDNEAYVPILPASAISASRVLLPPNAAPLPPPILVTATSSPAKRAAALGNNSTLIRGIRPTPFPVGASLVLHNKENVASDLTTCSVASSSSTANAANSENPFRPSARRLLDSSRLRIRPQQPPKTKKAAPAEPVRTPLASTSDNTTVKVGRVKNSNNLSRSSSSEIAVSKSAKSSVIFESGPESVGTGQPKLNPAARPTKLKPPGSRLPGDATLPRPLNRSVSGSRRPDSFIPSRISRPRQVSGPQFCTSSQNRPIKVSAPRRSASRPSTHRASIGPRLSSAVANTSPLTTSSAQKLRRSMEASEAATLRAAAKAQREAMAKEMESDDHVIEEVAELPDSADEGEEGTGEDKQEAEDRKQDQLQKPQEMQHVQEDDREHGTAAEAEELQMNALEDDGTALISSAPQTQEEDDAEETEGIVTSAVTDSQPTNAPSELNPSVPADHVDDTAIDPFEALLQEVHALIAAGPSSATGSNDDPVPPQLPEEALSIPQAQAPQQTLAQKAGQQQHAQRLEPHHKQDTQLQPEQQAQHEVIQPVLVRGHVESQVHQATNSDVAVEAQPQQSEKPSIHTPVAPLNASQEPSSVLKPTPLFDQAQSVVSAPSCSSSTGPVHVAPPTAAVATVPAPAPAPTPALTSVTLPATATAPARPVAPKPSHGTRSSALPRRRQVSHLPLPVGTKTLPHQPTSTSRASALSSSSREAASSRTHLTQITSAVSQAGHVSVQQQQLLQNKIYPPSFTQMSVKELSRLTALHTRSNEVQMVRIKLDTVRLRGRRRPPSPTSRIRRLGQDDGFGEDEDWEEDDDAEDDGDGDADLVTEPEHPIASPLPATIHRNTSTRVLRSSSSTSPRTISGSKQQQLRVGEGSSRKRVRWEDDGVRRGASASGAPMKSNKKPRRWGPPRYSMGGLISASRSNVEATGSSGSALMPRTPTGKGPGVILCGKSCLTPKLRTLQLDSLGNSMDTERPLDLHAQLKKTKVVVKRYIYDGEDEDELGGERTVEEEDVHRLSAGAPMLGAGGSIARAGRGAVTTAGAISLGFHSGPGEGGLLLIPALGGSRSRGGPPHTAAVAAGRYR</sequence>
<feature type="compositionally biased region" description="Polar residues" evidence="1">
    <location>
        <begin position="584"/>
        <end position="604"/>
    </location>
</feature>
<feature type="compositionally biased region" description="Acidic residues" evidence="1">
    <location>
        <begin position="371"/>
        <end position="386"/>
    </location>
</feature>
<gene>
    <name evidence="2" type="ORF">OC846_006436</name>
</gene>
<comment type="caution">
    <text evidence="2">The sequence shown here is derived from an EMBL/GenBank/DDBJ whole genome shotgun (WGS) entry which is preliminary data.</text>
</comment>
<feature type="compositionally biased region" description="Basic and acidic residues" evidence="1">
    <location>
        <begin position="549"/>
        <end position="558"/>
    </location>
</feature>